<dbReference type="AlphaFoldDB" id="A0A699S468"/>
<evidence type="ECO:0000313" key="1">
    <source>
        <dbReference type="EMBL" id="GFC92244.1"/>
    </source>
</evidence>
<proteinExistence type="predicted"/>
<reference evidence="1" key="1">
    <citation type="journal article" date="2019" name="Sci. Rep.">
        <title>Draft genome of Tanacetum cinerariifolium, the natural source of mosquito coil.</title>
        <authorList>
            <person name="Yamashiro T."/>
            <person name="Shiraishi A."/>
            <person name="Satake H."/>
            <person name="Nakayama K."/>
        </authorList>
    </citation>
    <scope>NUCLEOTIDE SEQUENCE</scope>
</reference>
<accession>A0A699S468</accession>
<dbReference type="EMBL" id="BKCJ011136558">
    <property type="protein sequence ID" value="GFC92244.1"/>
    <property type="molecule type" value="Genomic_DNA"/>
</dbReference>
<organism evidence="1">
    <name type="scientific">Tanacetum cinerariifolium</name>
    <name type="common">Dalmatian daisy</name>
    <name type="synonym">Chrysanthemum cinerariifolium</name>
    <dbReference type="NCBI Taxonomy" id="118510"/>
    <lineage>
        <taxon>Eukaryota</taxon>
        <taxon>Viridiplantae</taxon>
        <taxon>Streptophyta</taxon>
        <taxon>Embryophyta</taxon>
        <taxon>Tracheophyta</taxon>
        <taxon>Spermatophyta</taxon>
        <taxon>Magnoliopsida</taxon>
        <taxon>eudicotyledons</taxon>
        <taxon>Gunneridae</taxon>
        <taxon>Pentapetalae</taxon>
        <taxon>asterids</taxon>
        <taxon>campanulids</taxon>
        <taxon>Asterales</taxon>
        <taxon>Asteraceae</taxon>
        <taxon>Asteroideae</taxon>
        <taxon>Anthemideae</taxon>
        <taxon>Anthemidinae</taxon>
        <taxon>Tanacetum</taxon>
    </lineage>
</organism>
<gene>
    <name evidence="1" type="ORF">Tci_864214</name>
</gene>
<protein>
    <recommendedName>
        <fullName evidence="2">Gag-Pol polyprotein</fullName>
    </recommendedName>
</protein>
<name>A0A699S468_TANCI</name>
<evidence type="ECO:0008006" key="2">
    <source>
        <dbReference type="Google" id="ProtNLM"/>
    </source>
</evidence>
<comment type="caution">
    <text evidence="1">The sequence shown here is derived from an EMBL/GenBank/DDBJ whole genome shotgun (WGS) entry which is preliminary data.</text>
</comment>
<sequence length="81" mass="9531">MMKGFDIGIQEKKAKLFNGWERFTSNEGESIESYYNRFLKLMNDLTRNKHFLEKIASNLKPKRTDAAYLQTQLLIAQKEEA</sequence>